<feature type="domain" description="BRCT" evidence="7">
    <location>
        <begin position="380"/>
        <end position="445"/>
    </location>
</feature>
<dbReference type="SMART" id="SM00292">
    <property type="entry name" value="BRCT"/>
    <property type="match status" value="4"/>
</dbReference>
<protein>
    <recommendedName>
        <fullName evidence="4">PAX-interacting protein 1</fullName>
    </recommendedName>
    <alternativeName>
        <fullName evidence="5">PAX transactivation activation domain-interacting protein</fullName>
    </alternativeName>
</protein>
<dbReference type="CDD" id="cd17711">
    <property type="entry name" value="BRCT_PAXIP1_rpt3"/>
    <property type="match status" value="1"/>
</dbReference>
<dbReference type="Pfam" id="PF12738">
    <property type="entry name" value="PTCB-BRCT"/>
    <property type="match status" value="1"/>
</dbReference>
<feature type="domain" description="BRCT" evidence="7">
    <location>
        <begin position="198"/>
        <end position="273"/>
    </location>
</feature>
<dbReference type="SUPFAM" id="SSF52113">
    <property type="entry name" value="BRCT domain"/>
    <property type="match status" value="4"/>
</dbReference>
<accession>A0A8D8J950</accession>
<dbReference type="PROSITE" id="PS50172">
    <property type="entry name" value="BRCT"/>
    <property type="match status" value="3"/>
</dbReference>
<evidence type="ECO:0000256" key="3">
    <source>
        <dbReference type="ARBA" id="ARBA00023242"/>
    </source>
</evidence>
<reference evidence="8" key="1">
    <citation type="submission" date="2021-05" db="EMBL/GenBank/DDBJ databases">
        <authorList>
            <person name="Alioto T."/>
            <person name="Alioto T."/>
            <person name="Gomez Garrido J."/>
        </authorList>
    </citation>
    <scope>NUCLEOTIDE SEQUENCE</scope>
</reference>
<comment type="subcellular location">
    <subcellularLocation>
        <location evidence="1">Nucleus</location>
    </subcellularLocation>
</comment>
<dbReference type="Pfam" id="PF16770">
    <property type="entry name" value="RTT107_BRCT_5"/>
    <property type="match status" value="1"/>
</dbReference>
<dbReference type="GO" id="GO:0044666">
    <property type="term" value="C:MLL3/4 complex"/>
    <property type="evidence" value="ECO:0007669"/>
    <property type="project" value="TreeGrafter"/>
</dbReference>
<dbReference type="InterPro" id="IPR036420">
    <property type="entry name" value="BRCT_dom_sf"/>
</dbReference>
<name>A0A8D8J950_CULPI</name>
<keyword evidence="3" id="KW-0539">Nucleus</keyword>
<dbReference type="CDD" id="cd18440">
    <property type="entry name" value="BRCT_PAXIP1_rpt6"/>
    <property type="match status" value="1"/>
</dbReference>
<dbReference type="Pfam" id="PF00533">
    <property type="entry name" value="BRCT"/>
    <property type="match status" value="1"/>
</dbReference>
<dbReference type="InterPro" id="IPR001357">
    <property type="entry name" value="BRCT_dom"/>
</dbReference>
<dbReference type="EMBL" id="HBUE01170130">
    <property type="protein sequence ID" value="CAG6514657.1"/>
    <property type="molecule type" value="Transcribed_RNA"/>
</dbReference>
<dbReference type="PANTHER" id="PTHR23196:SF1">
    <property type="entry name" value="PAX-INTERACTING PROTEIN 1"/>
    <property type="match status" value="1"/>
</dbReference>
<evidence type="ECO:0000256" key="2">
    <source>
        <dbReference type="ARBA" id="ARBA00022763"/>
    </source>
</evidence>
<proteinExistence type="predicted"/>
<dbReference type="InterPro" id="IPR051579">
    <property type="entry name" value="DDR_Transcriptional_Reg"/>
</dbReference>
<dbReference type="PANTHER" id="PTHR23196">
    <property type="entry name" value="PAX TRANSCRIPTION ACTIVATION DOMAIN INTERACTING PROTEIN"/>
    <property type="match status" value="1"/>
</dbReference>
<feature type="domain" description="BRCT" evidence="7">
    <location>
        <begin position="98"/>
        <end position="184"/>
    </location>
</feature>
<dbReference type="EMBL" id="HBUE01170131">
    <property type="protein sequence ID" value="CAG6514658.1"/>
    <property type="molecule type" value="Transcribed_RNA"/>
</dbReference>
<organism evidence="8">
    <name type="scientific">Culex pipiens</name>
    <name type="common">House mosquito</name>
    <dbReference type="NCBI Taxonomy" id="7175"/>
    <lineage>
        <taxon>Eukaryota</taxon>
        <taxon>Metazoa</taxon>
        <taxon>Ecdysozoa</taxon>
        <taxon>Arthropoda</taxon>
        <taxon>Hexapoda</taxon>
        <taxon>Insecta</taxon>
        <taxon>Pterygota</taxon>
        <taxon>Neoptera</taxon>
        <taxon>Endopterygota</taxon>
        <taxon>Diptera</taxon>
        <taxon>Nematocera</taxon>
        <taxon>Culicoidea</taxon>
        <taxon>Culicidae</taxon>
        <taxon>Culicinae</taxon>
        <taxon>Culicini</taxon>
        <taxon>Culex</taxon>
        <taxon>Culex</taxon>
    </lineage>
</organism>
<evidence type="ECO:0000256" key="4">
    <source>
        <dbReference type="ARBA" id="ARBA00023858"/>
    </source>
</evidence>
<dbReference type="AlphaFoldDB" id="A0A8D8J950"/>
<evidence type="ECO:0000313" key="8">
    <source>
        <dbReference type="EMBL" id="CAG6566147.1"/>
    </source>
</evidence>
<keyword evidence="2" id="KW-0227">DNA damage</keyword>
<feature type="region of interest" description="Disordered" evidence="6">
    <location>
        <begin position="322"/>
        <end position="345"/>
    </location>
</feature>
<evidence type="ECO:0000256" key="5">
    <source>
        <dbReference type="ARBA" id="ARBA00030146"/>
    </source>
</evidence>
<dbReference type="Pfam" id="PF16589">
    <property type="entry name" value="BRCT_2"/>
    <property type="match status" value="1"/>
</dbReference>
<dbReference type="CDD" id="cd17730">
    <property type="entry name" value="BRCT_PAXIP1_rpt4"/>
    <property type="match status" value="1"/>
</dbReference>
<dbReference type="EMBL" id="HBUE01275527">
    <property type="protein sequence ID" value="CAG6566146.1"/>
    <property type="molecule type" value="Transcribed_RNA"/>
</dbReference>
<dbReference type="EMBL" id="HBUE01275528">
    <property type="protein sequence ID" value="CAG6566147.1"/>
    <property type="molecule type" value="Transcribed_RNA"/>
</dbReference>
<sequence>MNPRLSQDMLALQQQQQQQQQQVVGPMQQQRRTLGNITNSGAPAGAMVVQQIPQGPPVVMPQSPSTMKGAGAGPPFSPGRAPLPRSQFYGHNPNLKLHPELFLLGCTFYIIEYDESPFKNDVEDWKTIIRKHGGDIEQCYSPKVTHVLCRTQRHGVVMQAIRDAKRCITSYWLNDIVLKKQLLPPWQALHLPTPSIFGNQKPATKHNMSLTGFEGEERVRIKQMIEESGAKMTPYFSKSNTVLICKRIDNQKYKFAKDWNVPTVNTVWLSDILLGNLAAMQQCDGPKYQQFNLSCPFRIDYNLVMHLMTAWKSPINLTPESHERVKRSLSEPPQPATPPKKARTLPPLEAIPGEIVCQRQPDADSIPHVLFSQIDNTEGLMRAVMTLGGRIASGPADATHLVMTRVARTVKLITALTTVRYVLSSKWISDSASAGQFLPPDNYRLDVKELDETFRCDLYKVLESPARNKLFEGKIFFITPQVKPSAKDVRQMIELSGGVVEKNPRSVKKIRETNLEKPGSYVIVGCPEDRIFIQPFIQKGKHGACQICTSEYVMQSILQQKLTIEPHVIKWELGS</sequence>
<evidence type="ECO:0000259" key="7">
    <source>
        <dbReference type="PROSITE" id="PS50172"/>
    </source>
</evidence>
<dbReference type="GO" id="GO:0006974">
    <property type="term" value="P:DNA damage response"/>
    <property type="evidence" value="ECO:0007669"/>
    <property type="project" value="UniProtKB-KW"/>
</dbReference>
<evidence type="ECO:0000256" key="1">
    <source>
        <dbReference type="ARBA" id="ARBA00004123"/>
    </source>
</evidence>
<evidence type="ECO:0000256" key="6">
    <source>
        <dbReference type="SAM" id="MobiDB-lite"/>
    </source>
</evidence>
<dbReference type="Gene3D" id="3.40.50.10190">
    <property type="entry name" value="BRCT domain"/>
    <property type="match status" value="4"/>
</dbReference>